<evidence type="ECO:0000313" key="6">
    <source>
        <dbReference type="EMBL" id="KAG8226411.1"/>
    </source>
</evidence>
<dbReference type="GO" id="GO:0031514">
    <property type="term" value="C:motile cilium"/>
    <property type="evidence" value="ECO:0007669"/>
    <property type="project" value="UniProtKB-SubCell"/>
</dbReference>
<keyword evidence="3" id="KW-0969">Cilium</keyword>
<sequence length="228" mass="25209">MPLESTDMYCAEQIFVPPTFPGILKQYTKAAIRTQPYDLLKWSAAYFRALANGERPPVKERLEYPPVATKSGLSPGFLRVLIKQVGKEGNVDVDKLKNLWSGLCLDPSALREMLQLCGCIESHPVDWLTLVAVATAHLNENLLQTMNMLCELLTEEPEGGCASIPIDTFKHLYLMLAEMDCPDVPGIGAKVPQSITTAAIDYLTDVSKNHSGYILSRHTSDVLCPPLY</sequence>
<keyword evidence="7" id="KW-1185">Reference proteome</keyword>
<dbReference type="CDD" id="cd23019">
    <property type="entry name" value="DD_ROP"/>
    <property type="match status" value="1"/>
</dbReference>
<proteinExistence type="inferred from homology"/>
<accession>A0A8K0K162</accession>
<evidence type="ECO:0008006" key="8">
    <source>
        <dbReference type="Google" id="ProtNLM"/>
    </source>
</evidence>
<evidence type="ECO:0000256" key="5">
    <source>
        <dbReference type="ARBA" id="ARBA00035651"/>
    </source>
</evidence>
<protein>
    <recommendedName>
        <fullName evidence="8">Ropporin-1-like protein</fullName>
    </recommendedName>
</protein>
<dbReference type="PANTHER" id="PTHR14952">
    <property type="entry name" value="ROPPORIN-1-LIKE PROTEIN"/>
    <property type="match status" value="1"/>
</dbReference>
<gene>
    <name evidence="6" type="ORF">J437_LFUL012507</name>
</gene>
<evidence type="ECO:0000256" key="1">
    <source>
        <dbReference type="ARBA" id="ARBA00004230"/>
    </source>
</evidence>
<comment type="similarity">
    <text evidence="5">Belongs to the ropporin family.</text>
</comment>
<dbReference type="EMBL" id="KZ308279">
    <property type="protein sequence ID" value="KAG8226411.1"/>
    <property type="molecule type" value="Genomic_DNA"/>
</dbReference>
<dbReference type="AlphaFoldDB" id="A0A8K0K162"/>
<keyword evidence="4" id="KW-0966">Cell projection</keyword>
<dbReference type="SUPFAM" id="SSF47391">
    <property type="entry name" value="Dimerization-anchoring domain of cAMP-dependent PK regulatory subunit"/>
    <property type="match status" value="1"/>
</dbReference>
<organism evidence="6 7">
    <name type="scientific">Ladona fulva</name>
    <name type="common">Scarce chaser dragonfly</name>
    <name type="synonym">Libellula fulva</name>
    <dbReference type="NCBI Taxonomy" id="123851"/>
    <lineage>
        <taxon>Eukaryota</taxon>
        <taxon>Metazoa</taxon>
        <taxon>Ecdysozoa</taxon>
        <taxon>Arthropoda</taxon>
        <taxon>Hexapoda</taxon>
        <taxon>Insecta</taxon>
        <taxon>Pterygota</taxon>
        <taxon>Palaeoptera</taxon>
        <taxon>Odonata</taxon>
        <taxon>Epiprocta</taxon>
        <taxon>Anisoptera</taxon>
        <taxon>Libelluloidea</taxon>
        <taxon>Libellulidae</taxon>
        <taxon>Ladona</taxon>
    </lineage>
</organism>
<dbReference type="InterPro" id="IPR047844">
    <property type="entry name" value="ROP_DD"/>
</dbReference>
<reference evidence="6" key="2">
    <citation type="submission" date="2017-10" db="EMBL/GenBank/DDBJ databases">
        <title>Ladona fulva Genome sequencing and assembly.</title>
        <authorList>
            <person name="Murali S."/>
            <person name="Richards S."/>
            <person name="Bandaranaike D."/>
            <person name="Bellair M."/>
            <person name="Blankenburg K."/>
            <person name="Chao H."/>
            <person name="Dinh H."/>
            <person name="Doddapaneni H."/>
            <person name="Dugan-Rocha S."/>
            <person name="Elkadiri S."/>
            <person name="Gnanaolivu R."/>
            <person name="Hernandez B."/>
            <person name="Skinner E."/>
            <person name="Javaid M."/>
            <person name="Lee S."/>
            <person name="Li M."/>
            <person name="Ming W."/>
            <person name="Munidasa M."/>
            <person name="Muniz J."/>
            <person name="Nguyen L."/>
            <person name="Hughes D."/>
            <person name="Osuji N."/>
            <person name="Pu L.-L."/>
            <person name="Puazo M."/>
            <person name="Qu C."/>
            <person name="Quiroz J."/>
            <person name="Raj R."/>
            <person name="Weissenberger G."/>
            <person name="Xin Y."/>
            <person name="Zou X."/>
            <person name="Han Y."/>
            <person name="Worley K."/>
            <person name="Muzny D."/>
            <person name="Gibbs R."/>
        </authorList>
    </citation>
    <scope>NUCLEOTIDE SEQUENCE</scope>
    <source>
        <strain evidence="6">Sampled in the wild</strain>
    </source>
</reference>
<dbReference type="PANTHER" id="PTHR14952:SF9">
    <property type="entry name" value="EF-HAND DOMAIN-CONTAINING PROTEIN"/>
    <property type="match status" value="1"/>
</dbReference>
<dbReference type="OrthoDB" id="10067602at2759"/>
<dbReference type="FunFam" id="1.20.890.10:FF:000004">
    <property type="entry name" value="ropporin-1-like protein isoform X2"/>
    <property type="match status" value="1"/>
</dbReference>
<evidence type="ECO:0000313" key="7">
    <source>
        <dbReference type="Proteomes" id="UP000792457"/>
    </source>
</evidence>
<evidence type="ECO:0000256" key="3">
    <source>
        <dbReference type="ARBA" id="ARBA00023069"/>
    </source>
</evidence>
<name>A0A8K0K162_LADFU</name>
<keyword evidence="2" id="KW-0282">Flagellum</keyword>
<dbReference type="Proteomes" id="UP000792457">
    <property type="component" value="Unassembled WGS sequence"/>
</dbReference>
<comment type="subcellular location">
    <subcellularLocation>
        <location evidence="1">Cell projection</location>
        <location evidence="1">Cilium</location>
        <location evidence="1">Flagellum</location>
    </subcellularLocation>
</comment>
<dbReference type="Gene3D" id="1.20.890.10">
    <property type="entry name" value="cAMP-dependent protein kinase regulatory subunit, dimerization-anchoring domain"/>
    <property type="match status" value="1"/>
</dbReference>
<reference evidence="6" key="1">
    <citation type="submission" date="2013-04" db="EMBL/GenBank/DDBJ databases">
        <authorList>
            <person name="Qu J."/>
            <person name="Murali S.C."/>
            <person name="Bandaranaike D."/>
            <person name="Bellair M."/>
            <person name="Blankenburg K."/>
            <person name="Chao H."/>
            <person name="Dinh H."/>
            <person name="Doddapaneni H."/>
            <person name="Downs B."/>
            <person name="Dugan-Rocha S."/>
            <person name="Elkadiri S."/>
            <person name="Gnanaolivu R.D."/>
            <person name="Hernandez B."/>
            <person name="Javaid M."/>
            <person name="Jayaseelan J.C."/>
            <person name="Lee S."/>
            <person name="Li M."/>
            <person name="Ming W."/>
            <person name="Munidasa M."/>
            <person name="Muniz J."/>
            <person name="Nguyen L."/>
            <person name="Ongeri F."/>
            <person name="Osuji N."/>
            <person name="Pu L.-L."/>
            <person name="Puazo M."/>
            <person name="Qu C."/>
            <person name="Quiroz J."/>
            <person name="Raj R."/>
            <person name="Weissenberger G."/>
            <person name="Xin Y."/>
            <person name="Zou X."/>
            <person name="Han Y."/>
            <person name="Richards S."/>
            <person name="Worley K."/>
            <person name="Muzny D."/>
            <person name="Gibbs R."/>
        </authorList>
    </citation>
    <scope>NUCLEOTIDE SEQUENCE</scope>
    <source>
        <strain evidence="6">Sampled in the wild</strain>
    </source>
</reference>
<comment type="caution">
    <text evidence="6">The sequence shown here is derived from an EMBL/GenBank/DDBJ whole genome shotgun (WGS) entry which is preliminary data.</text>
</comment>
<evidence type="ECO:0000256" key="2">
    <source>
        <dbReference type="ARBA" id="ARBA00022846"/>
    </source>
</evidence>
<evidence type="ECO:0000256" key="4">
    <source>
        <dbReference type="ARBA" id="ARBA00023273"/>
    </source>
</evidence>